<dbReference type="AlphaFoldDB" id="A0AAV8Z0Q6"/>
<dbReference type="GO" id="GO:0003676">
    <property type="term" value="F:nucleic acid binding"/>
    <property type="evidence" value="ECO:0007669"/>
    <property type="project" value="InterPro"/>
</dbReference>
<proteinExistence type="predicted"/>
<dbReference type="EMBL" id="JAPWTK010000021">
    <property type="protein sequence ID" value="KAJ8957717.1"/>
    <property type="molecule type" value="Genomic_DNA"/>
</dbReference>
<sequence>MMPKLLTPKQKESRMNICADILNDSDTDPGLLDTVTLKGTRFESVEAVKAKAMEVLNQLTEADFQHCFQQWKSRMERCRDRQGEHIEGEKVATVIKLVRNKKCYDSSSITSGVKPERYARGFTPRTSQPYDSIRVDGTIKSFQELNLEQCGRV</sequence>
<dbReference type="Gene3D" id="3.30.420.10">
    <property type="entry name" value="Ribonuclease H-like superfamily/Ribonuclease H"/>
    <property type="match status" value="1"/>
</dbReference>
<keyword evidence="2" id="KW-1185">Reference proteome</keyword>
<evidence type="ECO:0000313" key="1">
    <source>
        <dbReference type="EMBL" id="KAJ8957717.1"/>
    </source>
</evidence>
<evidence type="ECO:0000313" key="2">
    <source>
        <dbReference type="Proteomes" id="UP001162162"/>
    </source>
</evidence>
<gene>
    <name evidence="1" type="ORF">NQ318_017614</name>
</gene>
<dbReference type="Proteomes" id="UP001162162">
    <property type="component" value="Unassembled WGS sequence"/>
</dbReference>
<protein>
    <submittedName>
        <fullName evidence="1">Uncharacterized protein</fullName>
    </submittedName>
</protein>
<comment type="caution">
    <text evidence="1">The sequence shown here is derived from an EMBL/GenBank/DDBJ whole genome shotgun (WGS) entry which is preliminary data.</text>
</comment>
<accession>A0AAV8Z0Q6</accession>
<dbReference type="InterPro" id="IPR036397">
    <property type="entry name" value="RNaseH_sf"/>
</dbReference>
<name>A0AAV8Z0Q6_9CUCU</name>
<reference evidence="1" key="1">
    <citation type="journal article" date="2023" name="Insect Mol. Biol.">
        <title>Genome sequencing provides insights into the evolution of gene families encoding plant cell wall-degrading enzymes in longhorned beetles.</title>
        <authorList>
            <person name="Shin N.R."/>
            <person name="Okamura Y."/>
            <person name="Kirsch R."/>
            <person name="Pauchet Y."/>
        </authorList>
    </citation>
    <scope>NUCLEOTIDE SEQUENCE</scope>
    <source>
        <strain evidence="1">AMC_N1</strain>
    </source>
</reference>
<organism evidence="1 2">
    <name type="scientific">Aromia moschata</name>
    <dbReference type="NCBI Taxonomy" id="1265417"/>
    <lineage>
        <taxon>Eukaryota</taxon>
        <taxon>Metazoa</taxon>
        <taxon>Ecdysozoa</taxon>
        <taxon>Arthropoda</taxon>
        <taxon>Hexapoda</taxon>
        <taxon>Insecta</taxon>
        <taxon>Pterygota</taxon>
        <taxon>Neoptera</taxon>
        <taxon>Endopterygota</taxon>
        <taxon>Coleoptera</taxon>
        <taxon>Polyphaga</taxon>
        <taxon>Cucujiformia</taxon>
        <taxon>Chrysomeloidea</taxon>
        <taxon>Cerambycidae</taxon>
        <taxon>Cerambycinae</taxon>
        <taxon>Callichromatini</taxon>
        <taxon>Aromia</taxon>
    </lineage>
</organism>